<keyword evidence="2" id="KW-1185">Reference proteome</keyword>
<dbReference type="EMBL" id="CM044704">
    <property type="protein sequence ID" value="KAI5666009.1"/>
    <property type="molecule type" value="Genomic_DNA"/>
</dbReference>
<protein>
    <submittedName>
        <fullName evidence="1">Uncharacterized protein</fullName>
    </submittedName>
</protein>
<organism evidence="1 2">
    <name type="scientific">Catharanthus roseus</name>
    <name type="common">Madagascar periwinkle</name>
    <name type="synonym">Vinca rosea</name>
    <dbReference type="NCBI Taxonomy" id="4058"/>
    <lineage>
        <taxon>Eukaryota</taxon>
        <taxon>Viridiplantae</taxon>
        <taxon>Streptophyta</taxon>
        <taxon>Embryophyta</taxon>
        <taxon>Tracheophyta</taxon>
        <taxon>Spermatophyta</taxon>
        <taxon>Magnoliopsida</taxon>
        <taxon>eudicotyledons</taxon>
        <taxon>Gunneridae</taxon>
        <taxon>Pentapetalae</taxon>
        <taxon>asterids</taxon>
        <taxon>lamiids</taxon>
        <taxon>Gentianales</taxon>
        <taxon>Apocynaceae</taxon>
        <taxon>Rauvolfioideae</taxon>
        <taxon>Vinceae</taxon>
        <taxon>Catharanthinae</taxon>
        <taxon>Catharanthus</taxon>
    </lineage>
</organism>
<accession>A0ACC0AYP7</accession>
<evidence type="ECO:0000313" key="1">
    <source>
        <dbReference type="EMBL" id="KAI5666009.1"/>
    </source>
</evidence>
<gene>
    <name evidence="1" type="ORF">M9H77_15862</name>
</gene>
<evidence type="ECO:0000313" key="2">
    <source>
        <dbReference type="Proteomes" id="UP001060085"/>
    </source>
</evidence>
<dbReference type="Proteomes" id="UP001060085">
    <property type="component" value="Linkage Group LG04"/>
</dbReference>
<name>A0ACC0AYP7_CATRO</name>
<comment type="caution">
    <text evidence="1">The sequence shown here is derived from an EMBL/GenBank/DDBJ whole genome shotgun (WGS) entry which is preliminary data.</text>
</comment>
<sequence>MGEPIEKKSFRDNVAPTSSACPLYTDDEDEDDMVIGEEDPTLGEDFLMNVASPVDEDKKATPCIKTIVQKTASQSDKKVGGKKGQEQGVRSNNSASGIQQRSPTYLVKIPVRPMEAQTKAAQSNKPRKKDTKTLKIVDSPGNLPQALTQGSKKPLLADAHSSHEGLVDVKILLDNPMFDDQEKRRETMGGDPMVFEVASLI</sequence>
<reference evidence="2" key="1">
    <citation type="journal article" date="2023" name="Nat. Plants">
        <title>Single-cell RNA sequencing provides a high-resolution roadmap for understanding the multicellular compartmentation of specialized metabolism.</title>
        <authorList>
            <person name="Sun S."/>
            <person name="Shen X."/>
            <person name="Li Y."/>
            <person name="Li Y."/>
            <person name="Wang S."/>
            <person name="Li R."/>
            <person name="Zhang H."/>
            <person name="Shen G."/>
            <person name="Guo B."/>
            <person name="Wei J."/>
            <person name="Xu J."/>
            <person name="St-Pierre B."/>
            <person name="Chen S."/>
            <person name="Sun C."/>
        </authorList>
    </citation>
    <scope>NUCLEOTIDE SEQUENCE [LARGE SCALE GENOMIC DNA]</scope>
</reference>
<proteinExistence type="predicted"/>